<dbReference type="GO" id="GO:0005737">
    <property type="term" value="C:cytoplasm"/>
    <property type="evidence" value="ECO:0007669"/>
    <property type="project" value="UniProtKB-SubCell"/>
</dbReference>
<reference evidence="10 11" key="1">
    <citation type="submission" date="2015-08" db="EMBL/GenBank/DDBJ databases">
        <title>Next Generation Sequencing and Analysis of the Genome of Puccinia sorghi L Schw, the Causal Agent of Maize Common Rust.</title>
        <authorList>
            <person name="Rochi L."/>
            <person name="Burguener G."/>
            <person name="Darino M."/>
            <person name="Turjanski A."/>
            <person name="Kreff E."/>
            <person name="Dieguez M.J."/>
            <person name="Sacco F."/>
        </authorList>
    </citation>
    <scope>NUCLEOTIDE SEQUENCE [LARGE SCALE GENOMIC DNA]</scope>
    <source>
        <strain evidence="10 11">RO10H11247</strain>
    </source>
</reference>
<feature type="transmembrane region" description="Helical" evidence="8">
    <location>
        <begin position="88"/>
        <end position="108"/>
    </location>
</feature>
<evidence type="ECO:0000256" key="3">
    <source>
        <dbReference type="ARBA" id="ARBA00007084"/>
    </source>
</evidence>
<sequence length="460" mass="52254">MTSTPRKLSPKFTYFRESLSFIHSRDVCLFASLLVECSSQAGQLQSSIEPLWQLIQSYAPLNILTPLHHELVKVLFKKKKKKKKKRTYIHPNLYLYIYIYCHILQISLKTRSIDQALELTNMDIDIDQQNYPIRYQDHLIYHYLAGIVQALAKNYPRAIHLLTMVRSPDSFFSAPGSAISQIQVDAYKKLILVSLLTNSSPAVLPPYTNPHFKGAFKNAPNTKAYLDFMNSYERAETSSEAYVQLVTLAERNMSIFQKVCSRLSITRHYLPSSGVRLFTDKMRSFFTQNQDNNSGLIKLCIEVLPQKAIKKLTPIYTSIPITKIDRLLGNLTEGNASGLVQSMIQSGELKAQIDPNTNVVMFADEEETLEDPEKTQIALKQIIERVQVMEQTILAKSAEVEQDKELLKRLIQDLRNSSAEKQQLPSSNDLFQAGPGIVADRLSSGIIEEELVDVGMSWDD</sequence>
<protein>
    <recommendedName>
        <fullName evidence="4">COP9 signalosome complex subunit 3</fullName>
    </recommendedName>
</protein>
<evidence type="ECO:0000256" key="7">
    <source>
        <dbReference type="ARBA" id="ARBA00023242"/>
    </source>
</evidence>
<name>A0A0L6VQP2_9BASI</name>
<comment type="subcellular location">
    <subcellularLocation>
        <location evidence="2">Cytoplasm</location>
    </subcellularLocation>
    <subcellularLocation>
        <location evidence="1">Nucleus</location>
    </subcellularLocation>
</comment>
<keyword evidence="8" id="KW-0472">Membrane</keyword>
<keyword evidence="5" id="KW-0963">Cytoplasm</keyword>
<keyword evidence="8" id="KW-0812">Transmembrane</keyword>
<keyword evidence="11" id="KW-1185">Reference proteome</keyword>
<evidence type="ECO:0000256" key="2">
    <source>
        <dbReference type="ARBA" id="ARBA00004496"/>
    </source>
</evidence>
<dbReference type="Pfam" id="PF01399">
    <property type="entry name" value="PCI"/>
    <property type="match status" value="1"/>
</dbReference>
<evidence type="ECO:0000259" key="9">
    <source>
        <dbReference type="PROSITE" id="PS50250"/>
    </source>
</evidence>
<dbReference type="GO" id="GO:0008180">
    <property type="term" value="C:COP9 signalosome"/>
    <property type="evidence" value="ECO:0007669"/>
    <property type="project" value="UniProtKB-KW"/>
</dbReference>
<dbReference type="InterPro" id="IPR055089">
    <property type="entry name" value="COP9_N"/>
</dbReference>
<evidence type="ECO:0000256" key="8">
    <source>
        <dbReference type="SAM" id="Phobius"/>
    </source>
</evidence>
<dbReference type="Proteomes" id="UP000037035">
    <property type="component" value="Unassembled WGS sequence"/>
</dbReference>
<dbReference type="InterPro" id="IPR036390">
    <property type="entry name" value="WH_DNA-bd_sf"/>
</dbReference>
<feature type="domain" description="PCI" evidence="9">
    <location>
        <begin position="157"/>
        <end position="367"/>
    </location>
</feature>
<evidence type="ECO:0000256" key="4">
    <source>
        <dbReference type="ARBA" id="ARBA00014878"/>
    </source>
</evidence>
<dbReference type="AlphaFoldDB" id="A0A0L6VQP2"/>
<dbReference type="OrthoDB" id="29061at2759"/>
<accession>A0A0L6VQP2</accession>
<evidence type="ECO:0000256" key="6">
    <source>
        <dbReference type="ARBA" id="ARBA00022790"/>
    </source>
</evidence>
<dbReference type="Pfam" id="PF22788">
    <property type="entry name" value="COP9_hel_rpt"/>
    <property type="match status" value="1"/>
</dbReference>
<proteinExistence type="inferred from homology"/>
<organism evidence="10 11">
    <name type="scientific">Puccinia sorghi</name>
    <dbReference type="NCBI Taxonomy" id="27349"/>
    <lineage>
        <taxon>Eukaryota</taxon>
        <taxon>Fungi</taxon>
        <taxon>Dikarya</taxon>
        <taxon>Basidiomycota</taxon>
        <taxon>Pucciniomycotina</taxon>
        <taxon>Pucciniomycetes</taxon>
        <taxon>Pucciniales</taxon>
        <taxon>Pucciniaceae</taxon>
        <taxon>Puccinia</taxon>
    </lineage>
</organism>
<evidence type="ECO:0000256" key="5">
    <source>
        <dbReference type="ARBA" id="ARBA00022490"/>
    </source>
</evidence>
<evidence type="ECO:0000313" key="11">
    <source>
        <dbReference type="Proteomes" id="UP000037035"/>
    </source>
</evidence>
<keyword evidence="8" id="KW-1133">Transmembrane helix</keyword>
<gene>
    <name evidence="10" type="ORF">VP01_1201g6</name>
</gene>
<dbReference type="PANTHER" id="PTHR10758">
    <property type="entry name" value="26S PROTEASOME NON-ATPASE REGULATORY SUBUNIT 3/COP9 SIGNALOSOME COMPLEX SUBUNIT 3"/>
    <property type="match status" value="1"/>
</dbReference>
<dbReference type="GO" id="GO:0006511">
    <property type="term" value="P:ubiquitin-dependent protein catabolic process"/>
    <property type="evidence" value="ECO:0007669"/>
    <property type="project" value="TreeGrafter"/>
</dbReference>
<keyword evidence="6" id="KW-0736">Signalosome</keyword>
<dbReference type="PROSITE" id="PS50250">
    <property type="entry name" value="PCI"/>
    <property type="match status" value="1"/>
</dbReference>
<dbReference type="InterPro" id="IPR000717">
    <property type="entry name" value="PCI_dom"/>
</dbReference>
<dbReference type="PANTHER" id="PTHR10758:SF1">
    <property type="entry name" value="COP9 SIGNALOSOME COMPLEX SUBUNIT 3"/>
    <property type="match status" value="1"/>
</dbReference>
<dbReference type="VEuPathDB" id="FungiDB:VP01_1201g6"/>
<evidence type="ECO:0000256" key="1">
    <source>
        <dbReference type="ARBA" id="ARBA00004123"/>
    </source>
</evidence>
<evidence type="ECO:0000313" key="10">
    <source>
        <dbReference type="EMBL" id="KNZ62962.1"/>
    </source>
</evidence>
<dbReference type="InterPro" id="IPR050756">
    <property type="entry name" value="CSN3"/>
</dbReference>
<dbReference type="SUPFAM" id="SSF46785">
    <property type="entry name" value="Winged helix' DNA-binding domain"/>
    <property type="match status" value="1"/>
</dbReference>
<dbReference type="STRING" id="27349.A0A0L6VQP2"/>
<comment type="caution">
    <text evidence="10">The sequence shown here is derived from an EMBL/GenBank/DDBJ whole genome shotgun (WGS) entry which is preliminary data.</text>
</comment>
<dbReference type="EMBL" id="LAVV01002244">
    <property type="protein sequence ID" value="KNZ62962.1"/>
    <property type="molecule type" value="Genomic_DNA"/>
</dbReference>
<comment type="similarity">
    <text evidence="3">Belongs to the CSN3 family.</text>
</comment>
<keyword evidence="7" id="KW-0539">Nucleus</keyword>